<feature type="non-terminal residue" evidence="3">
    <location>
        <position position="1"/>
    </location>
</feature>
<protein>
    <recommendedName>
        <fullName evidence="2">Fumarate reductase/succinate dehydrogenase flavoprotein-like C-terminal domain-containing protein</fullName>
    </recommendedName>
</protein>
<dbReference type="SUPFAM" id="SSF46977">
    <property type="entry name" value="Succinate dehydrogenase/fumarate reductase flavoprotein C-terminal domain"/>
    <property type="match status" value="1"/>
</dbReference>
<dbReference type="GO" id="GO:0016491">
    <property type="term" value="F:oxidoreductase activity"/>
    <property type="evidence" value="ECO:0007669"/>
    <property type="project" value="InterPro"/>
</dbReference>
<dbReference type="Gene3D" id="1.20.58.100">
    <property type="entry name" value="Fumarate reductase/succinate dehydrogenase flavoprotein-like, C-terminal domain"/>
    <property type="match status" value="1"/>
</dbReference>
<proteinExistence type="predicted"/>
<reference evidence="3 4" key="1">
    <citation type="submission" date="2019-10" db="EMBL/GenBank/DDBJ databases">
        <title>Evaluation of single-gene subtyping targets for Pseudomonas.</title>
        <authorList>
            <person name="Reichler S.J."/>
            <person name="Orsi R.H."/>
            <person name="Wiedmann M."/>
            <person name="Martin N.H."/>
            <person name="Murphy S.I."/>
        </authorList>
    </citation>
    <scope>NUCLEOTIDE SEQUENCE [LARGE SCALE GENOMIC DNA]</scope>
    <source>
        <strain evidence="3 4">FSL R10-1876</strain>
    </source>
</reference>
<evidence type="ECO:0000256" key="1">
    <source>
        <dbReference type="SAM" id="Phobius"/>
    </source>
</evidence>
<comment type="caution">
    <text evidence="3">The sequence shown here is derived from an EMBL/GenBank/DDBJ whole genome shotgun (WGS) entry which is preliminary data.</text>
</comment>
<organism evidence="3 4">
    <name type="scientific">Pseudomonas helleri</name>
    <dbReference type="NCBI Taxonomy" id="1608996"/>
    <lineage>
        <taxon>Bacteria</taxon>
        <taxon>Pseudomonadati</taxon>
        <taxon>Pseudomonadota</taxon>
        <taxon>Gammaproteobacteria</taxon>
        <taxon>Pseudomonadales</taxon>
        <taxon>Pseudomonadaceae</taxon>
        <taxon>Pseudomonas</taxon>
    </lineage>
</organism>
<dbReference type="InterPro" id="IPR037099">
    <property type="entry name" value="Fum_R/Succ_DH_flav-like_C_sf"/>
</dbReference>
<keyword evidence="1" id="KW-0472">Membrane</keyword>
<dbReference type="EMBL" id="WIVV01000143">
    <property type="protein sequence ID" value="MQU45187.1"/>
    <property type="molecule type" value="Genomic_DNA"/>
</dbReference>
<dbReference type="Pfam" id="PF02910">
    <property type="entry name" value="Succ_DH_flav_C"/>
    <property type="match status" value="1"/>
</dbReference>
<name>A0A6I1WV39_9PSED</name>
<sequence>ATDTPVALRHVGACIVAAPVHATAMLAVSRWMYRSALERTESRGMHRRSDYAGTDVTQRHRVISGGLDDVWTGHERLGPVMEQLLRGQTA</sequence>
<keyword evidence="1" id="KW-1133">Transmembrane helix</keyword>
<evidence type="ECO:0000313" key="3">
    <source>
        <dbReference type="EMBL" id="MQU45187.1"/>
    </source>
</evidence>
<feature type="transmembrane region" description="Helical" evidence="1">
    <location>
        <begin position="6"/>
        <end position="33"/>
    </location>
</feature>
<accession>A0A6I1WV39</accession>
<evidence type="ECO:0000313" key="4">
    <source>
        <dbReference type="Proteomes" id="UP000466863"/>
    </source>
</evidence>
<feature type="domain" description="Fumarate reductase/succinate dehydrogenase flavoprotein-like C-terminal" evidence="2">
    <location>
        <begin position="22"/>
        <end position="54"/>
    </location>
</feature>
<dbReference type="Proteomes" id="UP000466863">
    <property type="component" value="Unassembled WGS sequence"/>
</dbReference>
<dbReference type="AlphaFoldDB" id="A0A6I1WV39"/>
<evidence type="ECO:0000259" key="2">
    <source>
        <dbReference type="Pfam" id="PF02910"/>
    </source>
</evidence>
<keyword evidence="1" id="KW-0812">Transmembrane</keyword>
<dbReference type="InterPro" id="IPR015939">
    <property type="entry name" value="Fum_Rdtase/Succ_DH_flav-like_C"/>
</dbReference>
<gene>
    <name evidence="3" type="ORF">GHO28_22195</name>
</gene>